<dbReference type="InterPro" id="IPR008969">
    <property type="entry name" value="CarboxyPept-like_regulatory"/>
</dbReference>
<gene>
    <name evidence="1" type="ORF">ACFFGA_07950</name>
</gene>
<evidence type="ECO:0000313" key="2">
    <source>
        <dbReference type="Proteomes" id="UP001589832"/>
    </source>
</evidence>
<dbReference type="SUPFAM" id="SSF49464">
    <property type="entry name" value="Carboxypeptidase regulatory domain-like"/>
    <property type="match status" value="1"/>
</dbReference>
<sequence length="254" mass="29612">MRHFYLCFLLIGFHSIVTSQTLTGKVYDSKSVVEDMKVLNKTQNRLSVTDHEGNFSIEAKVNDTIAFKSVFYHPKEIVLTQNHFDDINVFEVEKIINELDEIEIKAEPEQPVFEEETYNENLHNLIKEDIKNNPGLYQSANATYGVDFIYLIGQVVKLFKRKRPKTLEYTPITYTQMDSLFTKSSFFNKRLVTENLKIPETNVNLFYDFCTAKGISSELLKEEKRMDLLEHLVVNSQLFLILLEEYGENNVIKD</sequence>
<accession>A0ABV6Q9A3</accession>
<keyword evidence="2" id="KW-1185">Reference proteome</keyword>
<evidence type="ECO:0008006" key="3">
    <source>
        <dbReference type="Google" id="ProtNLM"/>
    </source>
</evidence>
<dbReference type="Proteomes" id="UP001589832">
    <property type="component" value="Unassembled WGS sequence"/>
</dbReference>
<reference evidence="1 2" key="1">
    <citation type="submission" date="2024-09" db="EMBL/GenBank/DDBJ databases">
        <authorList>
            <person name="Sun Q."/>
            <person name="Mori K."/>
        </authorList>
    </citation>
    <scope>NUCLEOTIDE SEQUENCE [LARGE SCALE GENOMIC DNA]</scope>
    <source>
        <strain evidence="1 2">NCAIM B.02481</strain>
    </source>
</reference>
<organism evidence="1 2">
    <name type="scientific">Winogradskyella pulchriflava</name>
    <dbReference type="NCBI Taxonomy" id="1110688"/>
    <lineage>
        <taxon>Bacteria</taxon>
        <taxon>Pseudomonadati</taxon>
        <taxon>Bacteroidota</taxon>
        <taxon>Flavobacteriia</taxon>
        <taxon>Flavobacteriales</taxon>
        <taxon>Flavobacteriaceae</taxon>
        <taxon>Winogradskyella</taxon>
    </lineage>
</organism>
<evidence type="ECO:0000313" key="1">
    <source>
        <dbReference type="EMBL" id="MFC0604482.1"/>
    </source>
</evidence>
<name>A0ABV6Q9A3_9FLAO</name>
<protein>
    <recommendedName>
        <fullName evidence="3">Carboxypeptidase-like protein</fullName>
    </recommendedName>
</protein>
<proteinExistence type="predicted"/>
<dbReference type="RefSeq" id="WP_386062179.1">
    <property type="nucleotide sequence ID" value="NZ_JBHLTQ010000003.1"/>
</dbReference>
<dbReference type="EMBL" id="JBHLTQ010000003">
    <property type="protein sequence ID" value="MFC0604482.1"/>
    <property type="molecule type" value="Genomic_DNA"/>
</dbReference>
<comment type="caution">
    <text evidence="1">The sequence shown here is derived from an EMBL/GenBank/DDBJ whole genome shotgun (WGS) entry which is preliminary data.</text>
</comment>